<feature type="region of interest" description="Disordered" evidence="1">
    <location>
        <begin position="32"/>
        <end position="120"/>
    </location>
</feature>
<dbReference type="EMBL" id="JAGYWB010000017">
    <property type="protein sequence ID" value="KAI0495305.1"/>
    <property type="molecule type" value="Genomic_DNA"/>
</dbReference>
<proteinExistence type="predicted"/>
<evidence type="ECO:0000313" key="3">
    <source>
        <dbReference type="Proteomes" id="UP000829196"/>
    </source>
</evidence>
<dbReference type="AlphaFoldDB" id="A0A8T3AM60"/>
<feature type="compositionally biased region" description="Basic residues" evidence="1">
    <location>
        <begin position="67"/>
        <end position="76"/>
    </location>
</feature>
<feature type="compositionally biased region" description="Basic residues" evidence="1">
    <location>
        <begin position="108"/>
        <end position="119"/>
    </location>
</feature>
<dbReference type="Pfam" id="PF05340">
    <property type="entry name" value="DUF740"/>
    <property type="match status" value="1"/>
</dbReference>
<dbReference type="OrthoDB" id="688136at2759"/>
<dbReference type="SMR" id="A0A8T3AM60"/>
<evidence type="ECO:0000313" key="2">
    <source>
        <dbReference type="EMBL" id="KAI0495305.1"/>
    </source>
</evidence>
<evidence type="ECO:0000256" key="1">
    <source>
        <dbReference type="SAM" id="MobiDB-lite"/>
    </source>
</evidence>
<keyword evidence="3" id="KW-1185">Reference proteome</keyword>
<sequence length="162" mass="18286">MEGKCKKHTSHKQSKGVCPYCLKERLEQLTASSASSTTNLSSSMASSAAYSSYNDSNDASSLNESPRRKHRSKRTLLHLLKGGGKEEPLRRSSSLAFPIGEGKEERKEKKKKIKKRSKRSSSMFWTKFMLAGEGRRKEKELVGLYHSKTVKEKSSSMWAFFS</sequence>
<name>A0A8T3AM60_DENNO</name>
<organism evidence="2 3">
    <name type="scientific">Dendrobium nobile</name>
    <name type="common">Orchid</name>
    <dbReference type="NCBI Taxonomy" id="94219"/>
    <lineage>
        <taxon>Eukaryota</taxon>
        <taxon>Viridiplantae</taxon>
        <taxon>Streptophyta</taxon>
        <taxon>Embryophyta</taxon>
        <taxon>Tracheophyta</taxon>
        <taxon>Spermatophyta</taxon>
        <taxon>Magnoliopsida</taxon>
        <taxon>Liliopsida</taxon>
        <taxon>Asparagales</taxon>
        <taxon>Orchidaceae</taxon>
        <taxon>Epidendroideae</taxon>
        <taxon>Malaxideae</taxon>
        <taxon>Dendrobiinae</taxon>
        <taxon>Dendrobium</taxon>
    </lineage>
</organism>
<reference evidence="2" key="1">
    <citation type="journal article" date="2022" name="Front. Genet.">
        <title>Chromosome-Scale Assembly of the Dendrobium nobile Genome Provides Insights Into the Molecular Mechanism of the Biosynthesis of the Medicinal Active Ingredient of Dendrobium.</title>
        <authorList>
            <person name="Xu Q."/>
            <person name="Niu S.-C."/>
            <person name="Li K.-L."/>
            <person name="Zheng P.-J."/>
            <person name="Zhang X.-J."/>
            <person name="Jia Y."/>
            <person name="Liu Y."/>
            <person name="Niu Y.-X."/>
            <person name="Yu L.-H."/>
            <person name="Chen D.-F."/>
            <person name="Zhang G.-Q."/>
        </authorList>
    </citation>
    <scope>NUCLEOTIDE SEQUENCE</scope>
    <source>
        <tissue evidence="2">Leaf</tissue>
    </source>
</reference>
<dbReference type="PANTHER" id="PTHR34046:SF19">
    <property type="entry name" value="RAPIDLY ELICITED PROTEIN, PUTATIVE-RELATED"/>
    <property type="match status" value="1"/>
</dbReference>
<dbReference type="PANTHER" id="PTHR34046">
    <property type="entry name" value="OS06G0218800 PROTEIN"/>
    <property type="match status" value="1"/>
</dbReference>
<dbReference type="Proteomes" id="UP000829196">
    <property type="component" value="Unassembled WGS sequence"/>
</dbReference>
<feature type="compositionally biased region" description="Low complexity" evidence="1">
    <location>
        <begin position="32"/>
        <end position="63"/>
    </location>
</feature>
<comment type="caution">
    <text evidence="2">The sequence shown here is derived from an EMBL/GenBank/DDBJ whole genome shotgun (WGS) entry which is preliminary data.</text>
</comment>
<dbReference type="InterPro" id="IPR008004">
    <property type="entry name" value="OCTOPUS-like"/>
</dbReference>
<accession>A0A8T3AM60</accession>
<gene>
    <name evidence="2" type="ORF">KFK09_025455</name>
</gene>
<protein>
    <submittedName>
        <fullName evidence="2">Uncharacterized protein</fullName>
    </submittedName>
</protein>